<gene>
    <name evidence="4" type="ORF">EST38_g5793</name>
</gene>
<feature type="domain" description="DRBM" evidence="3">
    <location>
        <begin position="379"/>
        <end position="415"/>
    </location>
</feature>
<dbReference type="AlphaFoldDB" id="A0A4Q2DL95"/>
<dbReference type="Gene3D" id="3.30.160.20">
    <property type="match status" value="1"/>
</dbReference>
<feature type="region of interest" description="Disordered" evidence="2">
    <location>
        <begin position="129"/>
        <end position="277"/>
    </location>
</feature>
<evidence type="ECO:0000313" key="4">
    <source>
        <dbReference type="EMBL" id="RXW20036.1"/>
    </source>
</evidence>
<feature type="compositionally biased region" description="Polar residues" evidence="2">
    <location>
        <begin position="208"/>
        <end position="224"/>
    </location>
</feature>
<evidence type="ECO:0000259" key="3">
    <source>
        <dbReference type="PROSITE" id="PS50137"/>
    </source>
</evidence>
<feature type="compositionally biased region" description="Low complexity" evidence="2">
    <location>
        <begin position="293"/>
        <end position="318"/>
    </location>
</feature>
<keyword evidence="1" id="KW-0694">RNA-binding</keyword>
<proteinExistence type="predicted"/>
<feature type="compositionally biased region" description="Polar residues" evidence="2">
    <location>
        <begin position="154"/>
        <end position="163"/>
    </location>
</feature>
<feature type="compositionally biased region" description="Low complexity" evidence="2">
    <location>
        <begin position="19"/>
        <end position="35"/>
    </location>
</feature>
<sequence>MWCSLCFKFWWWKRRSTDSLNPTSSSGSSQNNVRSHLINDQSTNYTNYTTFNDYSVDNSTTYHQEGNQGVIFNGDFFGDYPDAATAQSPTDNQCYVPAAVNEETGGLRGGHARGDPTGIQCHVPAAVNEESGGHAHSDPIPEMPQTPGTPPYKTPQTIGSDQEQGSEEIVGSANTGQRTEAFNDRDGVFIRSNSGDDPKSRKDDRVTPNKNSSIYFFGTGNSRGSGDADDRLSETVQTRGTDRKGKSVQTNYTRDAGHTSNAVSTGGSRTASPSISVDDDRSWVRVMPNTSNYASSRAHSPYHSSSPSFSSWHGSRSSVYDTAYRSNPTPRHSAPTAHRGGSHPTLLELSQFLYSLFGGSANLEVQEVVGDPQAGSGTFQALASVNSKKLAVGTGNTLEAAKQDAANKALQFLSNEYGVQLGAN</sequence>
<comment type="caution">
    <text evidence="4">The sequence shown here is derived from an EMBL/GenBank/DDBJ whole genome shotgun (WGS) entry which is preliminary data.</text>
</comment>
<feature type="compositionally biased region" description="Basic and acidic residues" evidence="2">
    <location>
        <begin position="181"/>
        <end position="207"/>
    </location>
</feature>
<evidence type="ECO:0000313" key="5">
    <source>
        <dbReference type="Proteomes" id="UP000290288"/>
    </source>
</evidence>
<dbReference type="EMBL" id="SDEE01000169">
    <property type="protein sequence ID" value="RXW20036.1"/>
    <property type="molecule type" value="Genomic_DNA"/>
</dbReference>
<evidence type="ECO:0000256" key="2">
    <source>
        <dbReference type="SAM" id="MobiDB-lite"/>
    </source>
</evidence>
<feature type="region of interest" description="Disordered" evidence="2">
    <location>
        <begin position="19"/>
        <end position="39"/>
    </location>
</feature>
<dbReference type="GO" id="GO:0003723">
    <property type="term" value="F:RNA binding"/>
    <property type="evidence" value="ECO:0007669"/>
    <property type="project" value="UniProtKB-UniRule"/>
</dbReference>
<evidence type="ECO:0000256" key="1">
    <source>
        <dbReference type="PROSITE-ProRule" id="PRU00266"/>
    </source>
</evidence>
<feature type="compositionally biased region" description="Pro residues" evidence="2">
    <location>
        <begin position="141"/>
        <end position="153"/>
    </location>
</feature>
<organism evidence="4 5">
    <name type="scientific">Candolleomyces aberdarensis</name>
    <dbReference type="NCBI Taxonomy" id="2316362"/>
    <lineage>
        <taxon>Eukaryota</taxon>
        <taxon>Fungi</taxon>
        <taxon>Dikarya</taxon>
        <taxon>Basidiomycota</taxon>
        <taxon>Agaricomycotina</taxon>
        <taxon>Agaricomycetes</taxon>
        <taxon>Agaricomycetidae</taxon>
        <taxon>Agaricales</taxon>
        <taxon>Agaricineae</taxon>
        <taxon>Psathyrellaceae</taxon>
        <taxon>Candolleomyces</taxon>
    </lineage>
</organism>
<dbReference type="PROSITE" id="PS50137">
    <property type="entry name" value="DS_RBD"/>
    <property type="match status" value="1"/>
</dbReference>
<name>A0A4Q2DL95_9AGAR</name>
<dbReference type="Proteomes" id="UP000290288">
    <property type="component" value="Unassembled WGS sequence"/>
</dbReference>
<feature type="compositionally biased region" description="Polar residues" evidence="2">
    <location>
        <begin position="247"/>
        <end position="275"/>
    </location>
</feature>
<keyword evidence="5" id="KW-1185">Reference proteome</keyword>
<protein>
    <recommendedName>
        <fullName evidence="3">DRBM domain-containing protein</fullName>
    </recommendedName>
</protein>
<dbReference type="SUPFAM" id="SSF54768">
    <property type="entry name" value="dsRNA-binding domain-like"/>
    <property type="match status" value="1"/>
</dbReference>
<dbReference type="InterPro" id="IPR014720">
    <property type="entry name" value="dsRBD_dom"/>
</dbReference>
<reference evidence="4 5" key="1">
    <citation type="submission" date="2019-01" db="EMBL/GenBank/DDBJ databases">
        <title>Draft genome sequence of Psathyrella aberdarensis IHI B618.</title>
        <authorList>
            <person name="Buettner E."/>
            <person name="Kellner H."/>
        </authorList>
    </citation>
    <scope>NUCLEOTIDE SEQUENCE [LARGE SCALE GENOMIC DNA]</scope>
    <source>
        <strain evidence="4 5">IHI B618</strain>
    </source>
</reference>
<feature type="region of interest" description="Disordered" evidence="2">
    <location>
        <begin position="292"/>
        <end position="342"/>
    </location>
</feature>
<accession>A0A4Q2DL95</accession>